<evidence type="ECO:0000313" key="4">
    <source>
        <dbReference type="EMBL" id="KGT77575.1"/>
    </source>
</evidence>
<reference evidence="4 5" key="1">
    <citation type="submission" date="2014-09" db="EMBL/GenBank/DDBJ databases">
        <title>Draft genome of Bradyrhizobium japonicum Is-34.</title>
        <authorList>
            <person name="Tsurumaru H."/>
            <person name="Yamakawa T."/>
            <person name="Hashimoto S."/>
            <person name="Okizaki K."/>
            <person name="Kanesaki Y."/>
            <person name="Yoshikawa H."/>
            <person name="Yajima S."/>
        </authorList>
    </citation>
    <scope>NUCLEOTIDE SEQUENCE [LARGE SCALE GENOMIC DNA]</scope>
    <source>
        <strain evidence="4 5">Is-34</strain>
    </source>
</reference>
<evidence type="ECO:0000256" key="1">
    <source>
        <dbReference type="SAM" id="Coils"/>
    </source>
</evidence>
<keyword evidence="3" id="KW-0812">Transmembrane</keyword>
<dbReference type="RefSeq" id="WP_041957146.1">
    <property type="nucleotide sequence ID" value="NZ_JRPN01000018.1"/>
</dbReference>
<evidence type="ECO:0000256" key="2">
    <source>
        <dbReference type="SAM" id="MobiDB-lite"/>
    </source>
</evidence>
<keyword evidence="1" id="KW-0175">Coiled coil</keyword>
<feature type="region of interest" description="Disordered" evidence="2">
    <location>
        <begin position="64"/>
        <end position="86"/>
    </location>
</feature>
<gene>
    <name evidence="4" type="ORF">MA20_23705</name>
</gene>
<evidence type="ECO:0000313" key="5">
    <source>
        <dbReference type="Proteomes" id="UP000030377"/>
    </source>
</evidence>
<sequence>MVFAAIAGVAIIIIGPGLLFLALSKGLRLQAGWIENQTFTRVILGLVLGMGADHFWSGGTTFGDQASGQTPPAASDQKEPPAGDQKPSSAVALLLAASIVMLAIVAPHLDDWLPRLSGFKTSLIEVQLTNLSSTSKAVKPAQREGFVRDVALASLAGFDETIGLDIQFIRDFQLRDIGERRNKRDSADLAKEEERLKAQLEQLQKLEIFFQNFVTPAARCFKAAMDNGLSVEGARYHLRGLADKLTQFVLLEQEENRRRGAVEDRQSRIEDLRKEVVALLREAASAVKGFTDPTENKQCQLALPTVLAPPPPSTAYDLLPHVHVARALLLAFVNHDNFALQVLNDASKKEFKDFSTPRLIALLRYYRGDSVTHYYNELEGLRKLSADRIAIIDHVNRACGVCDKDLRTEKLKERAQLANRIATNDIAYGIAVDVAEGWGAGVDLLPIAEQYLEVLKKTPSNLEMPSILDTIGFVTIVAEAHKAKTSSLDKAKISEAVGMLTRAAARERANLDAQSANGENVDYSDLRTIQVHLSSARALLE</sequence>
<comment type="caution">
    <text evidence="4">The sequence shown here is derived from an EMBL/GenBank/DDBJ whole genome shotgun (WGS) entry which is preliminary data.</text>
</comment>
<keyword evidence="3" id="KW-0472">Membrane</keyword>
<feature type="transmembrane region" description="Helical" evidence="3">
    <location>
        <begin position="6"/>
        <end position="27"/>
    </location>
</feature>
<dbReference type="AlphaFoldDB" id="A0A0A3XT74"/>
<protein>
    <submittedName>
        <fullName evidence="4">Uncharacterized protein</fullName>
    </submittedName>
</protein>
<name>A0A0A3XT74_BRAJP</name>
<dbReference type="Proteomes" id="UP000030377">
    <property type="component" value="Unassembled WGS sequence"/>
</dbReference>
<keyword evidence="3" id="KW-1133">Transmembrane helix</keyword>
<accession>A0A0A3XT74</accession>
<organism evidence="4 5">
    <name type="scientific">Bradyrhizobium japonicum</name>
    <dbReference type="NCBI Taxonomy" id="375"/>
    <lineage>
        <taxon>Bacteria</taxon>
        <taxon>Pseudomonadati</taxon>
        <taxon>Pseudomonadota</taxon>
        <taxon>Alphaproteobacteria</taxon>
        <taxon>Hyphomicrobiales</taxon>
        <taxon>Nitrobacteraceae</taxon>
        <taxon>Bradyrhizobium</taxon>
    </lineage>
</organism>
<proteinExistence type="predicted"/>
<dbReference type="EMBL" id="JRPN01000018">
    <property type="protein sequence ID" value="KGT77575.1"/>
    <property type="molecule type" value="Genomic_DNA"/>
</dbReference>
<feature type="coiled-coil region" evidence="1">
    <location>
        <begin position="182"/>
        <end position="209"/>
    </location>
</feature>
<evidence type="ECO:0000256" key="3">
    <source>
        <dbReference type="SAM" id="Phobius"/>
    </source>
</evidence>